<keyword evidence="2" id="KW-0812">Transmembrane</keyword>
<feature type="transmembrane region" description="Helical" evidence="2">
    <location>
        <begin position="62"/>
        <end position="80"/>
    </location>
</feature>
<keyword evidence="2" id="KW-0472">Membrane</keyword>
<organism evidence="3">
    <name type="scientific">uncultured Alphaproteobacteria bacterium</name>
    <dbReference type="NCBI Taxonomy" id="91750"/>
    <lineage>
        <taxon>Bacteria</taxon>
        <taxon>Pseudomonadati</taxon>
        <taxon>Pseudomonadota</taxon>
        <taxon>Alphaproteobacteria</taxon>
        <taxon>environmental samples</taxon>
    </lineage>
</organism>
<name>A0A6G8F1Y4_9PROT</name>
<proteinExistence type="predicted"/>
<sequence length="476" mass="55525">MKPLLILTRIVLVGLIWSVFFMESIRVIMLRNWHFDILNLDHWNIAWDLWSNSWVISEPKEWAFVLIIISFIPLWFTGWIALSMISWGKVVWFILTLPWKLFKNFFYKPVKIITTNTGVTPIRRKRSYKEIRPRAIRNTPAYTDQISNTPPASLALPSINPIMPSAAITPMPTATAPAVSGKFDHALFKFDDTVDDLDFDIDAFDVAPAPKAPEKNERRRERNDFDNNIPERPSRKPSYRDRDQDKERNRDYDRRDSKDSNKESRSSGRDYDRKERNERNDRTERPERNERNLERRVKDDFNKERPIQRQPSGSCADIIKQKGYEVISRITVKNTIIDYIGVSADRICLCLLDREPGDWLADEERFNDEEPLWFSENSHRISPVRKVDLAKRAITDRLDAAGLNFSIDPFVIVQIGNIINAEDMFEIWDSLNVNVTRIDRGTPKEIKLFARALPEADKPIAPGKLDKLINILRNMA</sequence>
<accession>A0A6G8F1Y4</accession>
<evidence type="ECO:0000313" key="3">
    <source>
        <dbReference type="EMBL" id="QIM10279.1"/>
    </source>
</evidence>
<dbReference type="AlphaFoldDB" id="A0A6G8F1Y4"/>
<gene>
    <name evidence="3" type="ORF">PlAlph_0330</name>
</gene>
<dbReference type="EMBL" id="MN990728">
    <property type="protein sequence ID" value="QIM10279.1"/>
    <property type="molecule type" value="Genomic_DNA"/>
</dbReference>
<evidence type="ECO:0000256" key="2">
    <source>
        <dbReference type="SAM" id="Phobius"/>
    </source>
</evidence>
<evidence type="ECO:0000256" key="1">
    <source>
        <dbReference type="SAM" id="MobiDB-lite"/>
    </source>
</evidence>
<reference evidence="3" key="1">
    <citation type="journal article" date="2020" name="J. ISSAAS">
        <title>Lactobacilli and other gastrointestinal microbiota of Peromyscus leucopus, reservoir host for agents of Lyme disease and other zoonoses in North America.</title>
        <authorList>
            <person name="Milovic A."/>
            <person name="Bassam K."/>
            <person name="Shao H."/>
            <person name="Chatzistamou I."/>
            <person name="Tufts D.M."/>
            <person name="Diuk-Wasser M."/>
            <person name="Barbour A.G."/>
        </authorList>
    </citation>
    <scope>NUCLEOTIDE SEQUENCE</scope>
    <source>
        <strain evidence="3">LL90</strain>
    </source>
</reference>
<feature type="compositionally biased region" description="Basic and acidic residues" evidence="1">
    <location>
        <begin position="212"/>
        <end position="225"/>
    </location>
</feature>
<protein>
    <submittedName>
        <fullName evidence="3">Uncharacterized protein</fullName>
    </submittedName>
</protein>
<feature type="transmembrane region" description="Helical" evidence="2">
    <location>
        <begin position="6"/>
        <end position="25"/>
    </location>
</feature>
<feature type="region of interest" description="Disordered" evidence="1">
    <location>
        <begin position="208"/>
        <end position="312"/>
    </location>
</feature>
<feature type="compositionally biased region" description="Basic and acidic residues" evidence="1">
    <location>
        <begin position="232"/>
        <end position="307"/>
    </location>
</feature>
<keyword evidence="2" id="KW-1133">Transmembrane helix</keyword>